<sequence length="228" mass="24657">MVEERTTVTLPNAWIVGICVAGAAAGLGAAFLVDPAVSGLLSLVGDAPGPLRLAAGLPLMWAIPVLTLAGLGVGIWIVRHWRTDVGVVEVAKTGVTVEREGVRRLIDRDRIAGVFTDGRDLVITDGRGGEVSRTRTDRVLVKRLRQAFEGFGYPWQGEVDPYERAYRTWVDGSGDLDSRAHGLLRARGRALADRRTGAADDALDELRALGVAVRDRDNKQQYRVIPPS</sequence>
<evidence type="ECO:0000313" key="5">
    <source>
        <dbReference type="Proteomes" id="UP000057820"/>
    </source>
</evidence>
<dbReference type="Pfam" id="PF23493">
    <property type="entry name" value="CysS_C"/>
    <property type="match status" value="1"/>
</dbReference>
<evidence type="ECO:0000313" key="4">
    <source>
        <dbReference type="EMBL" id="CRY82762.1"/>
    </source>
</evidence>
<feature type="transmembrane region" description="Helical" evidence="1">
    <location>
        <begin position="53"/>
        <end position="78"/>
    </location>
</feature>
<organism evidence="4 5">
    <name type="scientific">Nocardia farcinica</name>
    <dbReference type="NCBI Taxonomy" id="37329"/>
    <lineage>
        <taxon>Bacteria</taxon>
        <taxon>Bacillati</taxon>
        <taxon>Actinomycetota</taxon>
        <taxon>Actinomycetes</taxon>
        <taxon>Mycobacteriales</taxon>
        <taxon>Nocardiaceae</taxon>
        <taxon>Nocardia</taxon>
    </lineage>
</organism>
<dbReference type="Pfam" id="PF23494">
    <property type="entry name" value="bPH_10"/>
    <property type="match status" value="1"/>
</dbReference>
<accession>A0A0H5P510</accession>
<feature type="domain" description="Cysteinyl-tRNA ligase anticodon binding" evidence="2">
    <location>
        <begin position="174"/>
        <end position="223"/>
    </location>
</feature>
<protein>
    <submittedName>
        <fullName evidence="4">Uncharacterized protein</fullName>
    </submittedName>
</protein>
<reference evidence="5" key="1">
    <citation type="submission" date="2015-03" db="EMBL/GenBank/DDBJ databases">
        <authorList>
            <consortium name="Pathogen Informatics"/>
        </authorList>
    </citation>
    <scope>NUCLEOTIDE SEQUENCE [LARGE SCALE GENOMIC DNA]</scope>
    <source>
        <strain evidence="5">NCTC11134</strain>
        <plasmid evidence="5">2</plasmid>
    </source>
</reference>
<keyword evidence="4" id="KW-0614">Plasmid</keyword>
<keyword evidence="1" id="KW-0472">Membrane</keyword>
<geneLocation type="plasmid" evidence="4">
    <name>2</name>
</geneLocation>
<dbReference type="KEGG" id="nfr:ERS450000_05136"/>
<dbReference type="InterPro" id="IPR056411">
    <property type="entry name" value="CysS_C"/>
</dbReference>
<feature type="domain" description="YqeB PH" evidence="3">
    <location>
        <begin position="6"/>
        <end position="156"/>
    </location>
</feature>
<keyword evidence="1" id="KW-0812">Transmembrane</keyword>
<gene>
    <name evidence="4" type="ORF">ERS450000_05136</name>
</gene>
<evidence type="ECO:0000259" key="2">
    <source>
        <dbReference type="Pfam" id="PF23493"/>
    </source>
</evidence>
<evidence type="ECO:0000256" key="1">
    <source>
        <dbReference type="SAM" id="Phobius"/>
    </source>
</evidence>
<proteinExistence type="predicted"/>
<dbReference type="InterPro" id="IPR057798">
    <property type="entry name" value="PH_YqeB"/>
</dbReference>
<feature type="transmembrane region" description="Helical" evidence="1">
    <location>
        <begin position="12"/>
        <end position="33"/>
    </location>
</feature>
<dbReference type="AlphaFoldDB" id="A0A0H5P510"/>
<dbReference type="EMBL" id="LN868939">
    <property type="protein sequence ID" value="CRY82762.1"/>
    <property type="molecule type" value="Genomic_DNA"/>
</dbReference>
<dbReference type="Proteomes" id="UP000057820">
    <property type="component" value="Plasmid 2"/>
</dbReference>
<dbReference type="RefSeq" id="WP_060594479.1">
    <property type="nucleotide sequence ID" value="NZ_CP031418.1"/>
</dbReference>
<keyword evidence="1" id="KW-1133">Transmembrane helix</keyword>
<evidence type="ECO:0000259" key="3">
    <source>
        <dbReference type="Pfam" id="PF23494"/>
    </source>
</evidence>
<name>A0A0H5P510_NOCFR</name>